<evidence type="ECO:0000313" key="3">
    <source>
        <dbReference type="Proteomes" id="UP001172645"/>
    </source>
</evidence>
<gene>
    <name evidence="2" type="ORF">PY649_34500</name>
</gene>
<feature type="domain" description="YjiS-like" evidence="1">
    <location>
        <begin position="66"/>
        <end position="98"/>
    </location>
</feature>
<proteinExistence type="predicted"/>
<comment type="caution">
    <text evidence="2">The sequence shown here is derived from an EMBL/GenBank/DDBJ whole genome shotgun (WGS) entry which is preliminary data.</text>
</comment>
<keyword evidence="3" id="KW-1185">Reference proteome</keyword>
<organism evidence="2 3">
    <name type="scientific">Rhizobium mayense</name>
    <dbReference type="NCBI Taxonomy" id="1312184"/>
    <lineage>
        <taxon>Bacteria</taxon>
        <taxon>Pseudomonadati</taxon>
        <taxon>Pseudomonadota</taxon>
        <taxon>Alphaproteobacteria</taxon>
        <taxon>Hyphomicrobiales</taxon>
        <taxon>Rhizobiaceae</taxon>
        <taxon>Rhizobium/Agrobacterium group</taxon>
        <taxon>Rhizobium</taxon>
    </lineage>
</organism>
<accession>A0ABT7K5R5</accession>
<dbReference type="Proteomes" id="UP001172645">
    <property type="component" value="Unassembled WGS sequence"/>
</dbReference>
<sequence length="117" mass="13781">MVKQNSKHRHKRLLTEWSKAMSYIFNLIPLSSSHYTDLQEERRSPAQPQNVPWRHFGIASITKRFWGSVRHFRKLREAEAQLAALDDHLLRDIGISRDSIHYLVWSDDRSRLSSRGG</sequence>
<evidence type="ECO:0000313" key="2">
    <source>
        <dbReference type="EMBL" id="MDL2403964.1"/>
    </source>
</evidence>
<dbReference type="RefSeq" id="WP_285873533.1">
    <property type="nucleotide sequence ID" value="NZ_JARFYM010000079.1"/>
</dbReference>
<dbReference type="EMBL" id="JARFYM010000079">
    <property type="protein sequence ID" value="MDL2403964.1"/>
    <property type="molecule type" value="Genomic_DNA"/>
</dbReference>
<dbReference type="Pfam" id="PF06568">
    <property type="entry name" value="YjiS-like"/>
    <property type="match status" value="1"/>
</dbReference>
<protein>
    <submittedName>
        <fullName evidence="2">DUF1127 domain-containing protein</fullName>
    </submittedName>
</protein>
<name>A0ABT7K5R5_9HYPH</name>
<dbReference type="InterPro" id="IPR009506">
    <property type="entry name" value="YjiS-like"/>
</dbReference>
<evidence type="ECO:0000259" key="1">
    <source>
        <dbReference type="Pfam" id="PF06568"/>
    </source>
</evidence>
<reference evidence="2" key="1">
    <citation type="submission" date="2023-06" db="EMBL/GenBank/DDBJ databases">
        <title>Phylogenetic Diversity of Rhizobium strains.</title>
        <authorList>
            <person name="Moura F.T."/>
            <person name="Helene L.C.F."/>
            <person name="Hungria M."/>
        </authorList>
    </citation>
    <scope>NUCLEOTIDE SEQUENCE</scope>
    <source>
        <strain evidence="2">CCGE526</strain>
    </source>
</reference>